<keyword evidence="4 5" id="KW-0687">Ribonucleoprotein</keyword>
<dbReference type="PANTHER" id="PTHR15892">
    <property type="entry name" value="MITOCHONDRIAL RIBOSOMAL PROTEIN L30"/>
    <property type="match status" value="1"/>
</dbReference>
<dbReference type="Pfam" id="PF00327">
    <property type="entry name" value="Ribosomal_L30"/>
    <property type="match status" value="1"/>
</dbReference>
<organism evidence="7 8">
    <name type="scientific">Salinactinospora qingdaonensis</name>
    <dbReference type="NCBI Taxonomy" id="702744"/>
    <lineage>
        <taxon>Bacteria</taxon>
        <taxon>Bacillati</taxon>
        <taxon>Actinomycetota</taxon>
        <taxon>Actinomycetes</taxon>
        <taxon>Streptosporangiales</taxon>
        <taxon>Nocardiopsidaceae</taxon>
        <taxon>Salinactinospora</taxon>
    </lineage>
</organism>
<gene>
    <name evidence="5 7" type="primary">rpmD</name>
    <name evidence="7" type="ORF">GCM10022402_44190</name>
</gene>
<dbReference type="RefSeq" id="WP_344975865.1">
    <property type="nucleotide sequence ID" value="NZ_BAABDD010000033.1"/>
</dbReference>
<dbReference type="PIRSF" id="PIRSF002211">
    <property type="entry name" value="Ribosomal_L30_bac-type"/>
    <property type="match status" value="1"/>
</dbReference>
<comment type="caution">
    <text evidence="7">The sequence shown here is derived from an EMBL/GenBank/DDBJ whole genome shotgun (WGS) entry which is preliminary data.</text>
</comment>
<dbReference type="Proteomes" id="UP001500908">
    <property type="component" value="Unassembled WGS sequence"/>
</dbReference>
<dbReference type="InterPro" id="IPR005996">
    <property type="entry name" value="Ribosomal_uL30_bac-type"/>
</dbReference>
<dbReference type="SUPFAM" id="SSF55129">
    <property type="entry name" value="Ribosomal protein L30p/L7e"/>
    <property type="match status" value="1"/>
</dbReference>
<evidence type="ECO:0000256" key="2">
    <source>
        <dbReference type="ARBA" id="ARBA00011838"/>
    </source>
</evidence>
<proteinExistence type="inferred from homology"/>
<evidence type="ECO:0000256" key="1">
    <source>
        <dbReference type="ARBA" id="ARBA00007594"/>
    </source>
</evidence>
<dbReference type="PANTHER" id="PTHR15892:SF2">
    <property type="entry name" value="LARGE RIBOSOMAL SUBUNIT PROTEIN UL30M"/>
    <property type="match status" value="1"/>
</dbReference>
<feature type="domain" description="Large ribosomal subunit protein uL30-like ferredoxin-like fold" evidence="6">
    <location>
        <begin position="4"/>
        <end position="54"/>
    </location>
</feature>
<comment type="subunit">
    <text evidence="2 5">Part of the 50S ribosomal subunit.</text>
</comment>
<reference evidence="8" key="1">
    <citation type="journal article" date="2019" name="Int. J. Syst. Evol. Microbiol.">
        <title>The Global Catalogue of Microorganisms (GCM) 10K type strain sequencing project: providing services to taxonomists for standard genome sequencing and annotation.</title>
        <authorList>
            <consortium name="The Broad Institute Genomics Platform"/>
            <consortium name="The Broad Institute Genome Sequencing Center for Infectious Disease"/>
            <person name="Wu L."/>
            <person name="Ma J."/>
        </authorList>
    </citation>
    <scope>NUCLEOTIDE SEQUENCE [LARGE SCALE GENOMIC DNA]</scope>
    <source>
        <strain evidence="8">JCM 17137</strain>
    </source>
</reference>
<dbReference type="EMBL" id="BAABDD010000033">
    <property type="protein sequence ID" value="GAA3761660.1"/>
    <property type="molecule type" value="Genomic_DNA"/>
</dbReference>
<evidence type="ECO:0000256" key="5">
    <source>
        <dbReference type="HAMAP-Rule" id="MF_01371"/>
    </source>
</evidence>
<keyword evidence="8" id="KW-1185">Reference proteome</keyword>
<keyword evidence="3 5" id="KW-0689">Ribosomal protein</keyword>
<dbReference type="HAMAP" id="MF_01371_B">
    <property type="entry name" value="Ribosomal_uL30_B"/>
    <property type="match status" value="1"/>
</dbReference>
<dbReference type="NCBIfam" id="TIGR01308">
    <property type="entry name" value="rpmD_bact"/>
    <property type="match status" value="1"/>
</dbReference>
<sequence>MAKLKITQVRSKIGGKQKQRDTLRSLGLGRIGKSVLRDNRPEVRGQINVVAHLVSVEEVSE</sequence>
<evidence type="ECO:0000256" key="3">
    <source>
        <dbReference type="ARBA" id="ARBA00022980"/>
    </source>
</evidence>
<comment type="similarity">
    <text evidence="1 5">Belongs to the universal ribosomal protein uL30 family.</text>
</comment>
<dbReference type="CDD" id="cd01658">
    <property type="entry name" value="Ribosomal_L30"/>
    <property type="match status" value="1"/>
</dbReference>
<protein>
    <recommendedName>
        <fullName evidence="5">Large ribosomal subunit protein uL30</fullName>
    </recommendedName>
</protein>
<evidence type="ECO:0000259" key="6">
    <source>
        <dbReference type="Pfam" id="PF00327"/>
    </source>
</evidence>
<dbReference type="GO" id="GO:0005840">
    <property type="term" value="C:ribosome"/>
    <property type="evidence" value="ECO:0007669"/>
    <property type="project" value="UniProtKB-KW"/>
</dbReference>
<name>A0ABP7GCQ7_9ACTN</name>
<evidence type="ECO:0000256" key="4">
    <source>
        <dbReference type="ARBA" id="ARBA00023274"/>
    </source>
</evidence>
<evidence type="ECO:0000313" key="8">
    <source>
        <dbReference type="Proteomes" id="UP001500908"/>
    </source>
</evidence>
<dbReference type="Gene3D" id="3.30.1390.20">
    <property type="entry name" value="Ribosomal protein L30, ferredoxin-like fold domain"/>
    <property type="match status" value="1"/>
</dbReference>
<dbReference type="InterPro" id="IPR036919">
    <property type="entry name" value="Ribo_uL30_ferredoxin-like_sf"/>
</dbReference>
<accession>A0ABP7GCQ7</accession>
<evidence type="ECO:0000313" key="7">
    <source>
        <dbReference type="EMBL" id="GAA3761660.1"/>
    </source>
</evidence>
<dbReference type="InterPro" id="IPR016082">
    <property type="entry name" value="Ribosomal_uL30_ferredoxin-like"/>
</dbReference>